<keyword evidence="1" id="KW-0732">Signal</keyword>
<keyword evidence="3" id="KW-1185">Reference proteome</keyword>
<proteinExistence type="predicted"/>
<evidence type="ECO:0000256" key="1">
    <source>
        <dbReference type="SAM" id="SignalP"/>
    </source>
</evidence>
<sequence>MKFSTLLLAALAFFCSLAFSASIPYSDLSDDQVARLYVSKVSEIDTQNNIEYPPANTTWYVGESVNVTFKDTASANETVAIFFFNQSPLLAGGPLTTKVFPFVVPQEAVSPEDGTSLLLAVRRKNYYLQTVDSVVVRVLPARS</sequence>
<dbReference type="EMBL" id="LUGH01000015">
    <property type="protein sequence ID" value="OBZ91313.1"/>
    <property type="molecule type" value="Genomic_DNA"/>
</dbReference>
<comment type="caution">
    <text evidence="2">The sequence shown here is derived from an EMBL/GenBank/DDBJ whole genome shotgun (WGS) entry which is preliminary data.</text>
</comment>
<evidence type="ECO:0000313" key="3">
    <source>
        <dbReference type="Proteomes" id="UP000093000"/>
    </source>
</evidence>
<dbReference type="AlphaFoldDB" id="A0A1C7NQD1"/>
<organism evidence="2 3">
    <name type="scientific">Choanephora cucurbitarum</name>
    <dbReference type="NCBI Taxonomy" id="101091"/>
    <lineage>
        <taxon>Eukaryota</taxon>
        <taxon>Fungi</taxon>
        <taxon>Fungi incertae sedis</taxon>
        <taxon>Mucoromycota</taxon>
        <taxon>Mucoromycotina</taxon>
        <taxon>Mucoromycetes</taxon>
        <taxon>Mucorales</taxon>
        <taxon>Mucorineae</taxon>
        <taxon>Choanephoraceae</taxon>
        <taxon>Choanephoroideae</taxon>
        <taxon>Choanephora</taxon>
    </lineage>
</organism>
<dbReference type="Proteomes" id="UP000093000">
    <property type="component" value="Unassembled WGS sequence"/>
</dbReference>
<protein>
    <submittedName>
        <fullName evidence="2">Uncharacterized protein</fullName>
    </submittedName>
</protein>
<evidence type="ECO:0000313" key="2">
    <source>
        <dbReference type="EMBL" id="OBZ91313.1"/>
    </source>
</evidence>
<dbReference type="OrthoDB" id="2387215at2759"/>
<feature type="chain" id="PRO_5008889832" evidence="1">
    <location>
        <begin position="21"/>
        <end position="143"/>
    </location>
</feature>
<feature type="signal peptide" evidence="1">
    <location>
        <begin position="1"/>
        <end position="20"/>
    </location>
</feature>
<accession>A0A1C7NQD1</accession>
<reference evidence="2 3" key="1">
    <citation type="submission" date="2016-03" db="EMBL/GenBank/DDBJ databases">
        <title>Choanephora cucurbitarum.</title>
        <authorList>
            <person name="Min B."/>
            <person name="Park H."/>
            <person name="Park J.-H."/>
            <person name="Shin H.-D."/>
            <person name="Choi I.-G."/>
        </authorList>
    </citation>
    <scope>NUCLEOTIDE SEQUENCE [LARGE SCALE GENOMIC DNA]</scope>
    <source>
        <strain evidence="2 3">KUS-F28377</strain>
    </source>
</reference>
<dbReference type="InParanoid" id="A0A1C7NQD1"/>
<gene>
    <name evidence="2" type="ORF">A0J61_00656</name>
</gene>
<name>A0A1C7NQD1_9FUNG</name>